<accession>A0A816WN29</accession>
<keyword evidence="12" id="KW-1185">Reference proteome</keyword>
<comment type="caution">
    <text evidence="6">The sequence shown here is derived from an EMBL/GenBank/DDBJ whole genome shotgun (WGS) entry which is preliminary data.</text>
</comment>
<dbReference type="EMBL" id="CAJNRF010011381">
    <property type="protein sequence ID" value="CAF2130936.1"/>
    <property type="molecule type" value="Genomic_DNA"/>
</dbReference>
<reference evidence="6" key="1">
    <citation type="submission" date="2021-02" db="EMBL/GenBank/DDBJ databases">
        <authorList>
            <person name="Nowell W R."/>
        </authorList>
    </citation>
    <scope>NUCLEOTIDE SEQUENCE</scope>
</reference>
<dbReference type="Proteomes" id="UP000681967">
    <property type="component" value="Unassembled WGS sequence"/>
</dbReference>
<dbReference type="Proteomes" id="UP000663834">
    <property type="component" value="Unassembled WGS sequence"/>
</dbReference>
<sequence length="183" mass="20547">MENLSCEIDQCGSILTFEYQKILTQFTGKYNARWKLIYKATRDGFRATDFHYHCNDQSDTISIIQSKNGYIFGGYASLPWNSANAFIKDTKAFIFTLKNPHSFLPTRYMLKSGSEPNALYGGANYGPTFGGGHDIHVPDKSNETNGYTNFGSSYSDTTGKGQTTFSGNYNFQVSDIEVYKLYA</sequence>
<organism evidence="6 11">
    <name type="scientific">Rotaria magnacalcarata</name>
    <dbReference type="NCBI Taxonomy" id="392030"/>
    <lineage>
        <taxon>Eukaryota</taxon>
        <taxon>Metazoa</taxon>
        <taxon>Spiralia</taxon>
        <taxon>Gnathifera</taxon>
        <taxon>Rotifera</taxon>
        <taxon>Eurotatoria</taxon>
        <taxon>Bdelloidea</taxon>
        <taxon>Philodinida</taxon>
        <taxon>Philodinidae</taxon>
        <taxon>Rotaria</taxon>
    </lineage>
</organism>
<dbReference type="EMBL" id="CAJOBG010042041">
    <property type="protein sequence ID" value="CAF4415163.1"/>
    <property type="molecule type" value="Genomic_DNA"/>
</dbReference>
<feature type="domain" description="TLDc" evidence="1">
    <location>
        <begin position="13"/>
        <end position="182"/>
    </location>
</feature>
<dbReference type="Proteomes" id="UP000663824">
    <property type="component" value="Unassembled WGS sequence"/>
</dbReference>
<evidence type="ECO:0000313" key="10">
    <source>
        <dbReference type="EMBL" id="CAF4415163.1"/>
    </source>
</evidence>
<evidence type="ECO:0000313" key="12">
    <source>
        <dbReference type="Proteomes" id="UP000663866"/>
    </source>
</evidence>
<dbReference type="SMART" id="SM00584">
    <property type="entry name" value="TLDc"/>
    <property type="match status" value="1"/>
</dbReference>
<evidence type="ECO:0000313" key="2">
    <source>
        <dbReference type="EMBL" id="CAF1290667.1"/>
    </source>
</evidence>
<dbReference type="Proteomes" id="UP000663856">
    <property type="component" value="Unassembled WGS sequence"/>
</dbReference>
<evidence type="ECO:0000313" key="5">
    <source>
        <dbReference type="EMBL" id="CAF2119361.1"/>
    </source>
</evidence>
<dbReference type="OrthoDB" id="6142220at2759"/>
<gene>
    <name evidence="8" type="ORF">BYL167_LOCUS7539</name>
    <name evidence="2" type="ORF">CJN711_LOCUS16409</name>
    <name evidence="7" type="ORF">GIL414_LOCUS4931</name>
    <name evidence="3" type="ORF">KQP761_LOCUS26498</name>
    <name evidence="5" type="ORF">MBJ925_LOCUS25633</name>
    <name evidence="10" type="ORF">OVN521_LOCUS35729</name>
    <name evidence="9" type="ORF">UXM345_LOCUS30262</name>
    <name evidence="6" type="ORF">WKI299_LOCUS26270</name>
    <name evidence="4" type="ORF">XDN619_LOCUS16238</name>
</gene>
<proteinExistence type="predicted"/>
<dbReference type="EMBL" id="CAJOBJ010001243">
    <property type="protein sequence ID" value="CAF3869214.1"/>
    <property type="molecule type" value="Genomic_DNA"/>
</dbReference>
<evidence type="ECO:0000313" key="6">
    <source>
        <dbReference type="EMBL" id="CAF2130936.1"/>
    </source>
</evidence>
<evidence type="ECO:0000313" key="9">
    <source>
        <dbReference type="EMBL" id="CAF4242481.1"/>
    </source>
</evidence>
<evidence type="ECO:0000313" key="8">
    <source>
        <dbReference type="EMBL" id="CAF3882830.1"/>
    </source>
</evidence>
<dbReference type="EMBL" id="CAJOBF010007834">
    <property type="protein sequence ID" value="CAF4242481.1"/>
    <property type="molecule type" value="Genomic_DNA"/>
</dbReference>
<dbReference type="EMBL" id="CAJNRE010013570">
    <property type="protein sequence ID" value="CAF2119361.1"/>
    <property type="molecule type" value="Genomic_DNA"/>
</dbReference>
<protein>
    <recommendedName>
        <fullName evidence="1">TLDc domain-containing protein</fullName>
    </recommendedName>
</protein>
<dbReference type="PANTHER" id="PTHR23354">
    <property type="entry name" value="NUCLEOLAR PROTEIN 7/ESTROGEN RECEPTOR COACTIVATOR-RELATED"/>
    <property type="match status" value="1"/>
</dbReference>
<evidence type="ECO:0000313" key="7">
    <source>
        <dbReference type="EMBL" id="CAF3869214.1"/>
    </source>
</evidence>
<dbReference type="EMBL" id="CAJNOV010007580">
    <property type="protein sequence ID" value="CAF1290667.1"/>
    <property type="molecule type" value="Genomic_DNA"/>
</dbReference>
<dbReference type="Proteomes" id="UP000663887">
    <property type="component" value="Unassembled WGS sequence"/>
</dbReference>
<evidence type="ECO:0000313" key="3">
    <source>
        <dbReference type="EMBL" id="CAF1632595.1"/>
    </source>
</evidence>
<dbReference type="EMBL" id="CAJOBH010001968">
    <property type="protein sequence ID" value="CAF3882830.1"/>
    <property type="molecule type" value="Genomic_DNA"/>
</dbReference>
<evidence type="ECO:0000259" key="1">
    <source>
        <dbReference type="PROSITE" id="PS51886"/>
    </source>
</evidence>
<dbReference type="Pfam" id="PF07534">
    <property type="entry name" value="TLD"/>
    <property type="match status" value="1"/>
</dbReference>
<dbReference type="PROSITE" id="PS51886">
    <property type="entry name" value="TLDC"/>
    <property type="match status" value="1"/>
</dbReference>
<dbReference type="EMBL" id="CAJNRG010006792">
    <property type="protein sequence ID" value="CAF2089017.1"/>
    <property type="molecule type" value="Genomic_DNA"/>
</dbReference>
<dbReference type="Proteomes" id="UP000681720">
    <property type="component" value="Unassembled WGS sequence"/>
</dbReference>
<dbReference type="PANTHER" id="PTHR23354:SF122">
    <property type="entry name" value="GTPASE-ACTIVATING PROTEIN SKYWALKER"/>
    <property type="match status" value="1"/>
</dbReference>
<dbReference type="InterPro" id="IPR006571">
    <property type="entry name" value="TLDc_dom"/>
</dbReference>
<dbReference type="Proteomes" id="UP000663855">
    <property type="component" value="Unassembled WGS sequence"/>
</dbReference>
<evidence type="ECO:0000313" key="11">
    <source>
        <dbReference type="Proteomes" id="UP000663856"/>
    </source>
</evidence>
<evidence type="ECO:0000313" key="4">
    <source>
        <dbReference type="EMBL" id="CAF2089017.1"/>
    </source>
</evidence>
<name>A0A816WN29_9BILA</name>
<dbReference type="Proteomes" id="UP000663842">
    <property type="component" value="Unassembled WGS sequence"/>
</dbReference>
<dbReference type="AlphaFoldDB" id="A0A816WN29"/>
<dbReference type="Proteomes" id="UP000663866">
    <property type="component" value="Unassembled WGS sequence"/>
</dbReference>
<dbReference type="EMBL" id="CAJNOW010014403">
    <property type="protein sequence ID" value="CAF1632595.1"/>
    <property type="molecule type" value="Genomic_DNA"/>
</dbReference>